<gene>
    <name evidence="4" type="primary">ubiE_1</name>
    <name evidence="4" type="ORF">BN1051_02038</name>
</gene>
<dbReference type="GO" id="GO:0032259">
    <property type="term" value="P:methylation"/>
    <property type="evidence" value="ECO:0007669"/>
    <property type="project" value="UniProtKB-KW"/>
</dbReference>
<protein>
    <submittedName>
        <fullName evidence="4">Demethylmenaquinone methyltransferase</fullName>
    </submittedName>
</protein>
<organism evidence="4">
    <name type="scientific">Arthrobacter saudimassiliensis</name>
    <dbReference type="NCBI Taxonomy" id="1461584"/>
    <lineage>
        <taxon>Bacteria</taxon>
        <taxon>Bacillati</taxon>
        <taxon>Actinomycetota</taxon>
        <taxon>Actinomycetes</taxon>
        <taxon>Micrococcales</taxon>
        <taxon>Micrococcaceae</taxon>
        <taxon>Arthrobacter</taxon>
    </lineage>
</organism>
<proteinExistence type="predicted"/>
<evidence type="ECO:0000256" key="2">
    <source>
        <dbReference type="ARBA" id="ARBA00022679"/>
    </source>
</evidence>
<dbReference type="AlphaFoldDB" id="A0A078MV28"/>
<dbReference type="EMBL" id="LN483071">
    <property type="protein sequence ID" value="CEA08681.1"/>
    <property type="molecule type" value="Genomic_DNA"/>
</dbReference>
<sequence length="266" mass="27747">MPLTPTGSAFREDAEHFERLAPSLWNPVGNALVAAAEVGLGDRVLDVGCGTGAATIPAAQTAGPDGYVDGLDRSDAMLEAAGAKARTLNLDTIRLHAADPMQWDPAEPYDVVLAAYAVYGLAELDAGAARLVAMLRAGGTLALSTWADGALVPFGPLLAEACTAEGVDPGLARELADRIGRLNTPDRLRNWLEGLGLEQVQVQAVPATVQLTPDLAWSLVLGSDLRRLLPEDPAAVERVRSRLLGELGGESAFNADSLLAVGRRAA</sequence>
<reference evidence="4" key="1">
    <citation type="submission" date="2014-07" db="EMBL/GenBank/DDBJ databases">
        <authorList>
            <person name="Urmite Genomes Urmite Genomes"/>
        </authorList>
    </citation>
    <scope>NUCLEOTIDE SEQUENCE</scope>
    <source>
        <strain evidence="4">11W110_air</strain>
    </source>
</reference>
<keyword evidence="2 4" id="KW-0808">Transferase</keyword>
<keyword evidence="1 4" id="KW-0489">Methyltransferase</keyword>
<feature type="domain" description="Methyltransferase" evidence="3">
    <location>
        <begin position="44"/>
        <end position="139"/>
    </location>
</feature>
<dbReference type="Pfam" id="PF13649">
    <property type="entry name" value="Methyltransf_25"/>
    <property type="match status" value="1"/>
</dbReference>
<dbReference type="PATRIC" id="fig|1461584.3.peg.2015"/>
<dbReference type="GO" id="GO:0008168">
    <property type="term" value="F:methyltransferase activity"/>
    <property type="evidence" value="ECO:0007669"/>
    <property type="project" value="UniProtKB-KW"/>
</dbReference>
<evidence type="ECO:0000259" key="3">
    <source>
        <dbReference type="Pfam" id="PF13649"/>
    </source>
</evidence>
<dbReference type="PANTHER" id="PTHR43861">
    <property type="entry name" value="TRANS-ACONITATE 2-METHYLTRANSFERASE-RELATED"/>
    <property type="match status" value="1"/>
</dbReference>
<evidence type="ECO:0000256" key="1">
    <source>
        <dbReference type="ARBA" id="ARBA00022603"/>
    </source>
</evidence>
<dbReference type="CDD" id="cd02440">
    <property type="entry name" value="AdoMet_MTases"/>
    <property type="match status" value="1"/>
</dbReference>
<dbReference type="SUPFAM" id="SSF53335">
    <property type="entry name" value="S-adenosyl-L-methionine-dependent methyltransferases"/>
    <property type="match status" value="1"/>
</dbReference>
<accession>A0A078MV28</accession>
<evidence type="ECO:0000313" key="4">
    <source>
        <dbReference type="EMBL" id="CEA08681.1"/>
    </source>
</evidence>
<dbReference type="Gene3D" id="3.40.50.150">
    <property type="entry name" value="Vaccinia Virus protein VP39"/>
    <property type="match status" value="1"/>
</dbReference>
<dbReference type="InterPro" id="IPR029063">
    <property type="entry name" value="SAM-dependent_MTases_sf"/>
</dbReference>
<name>A0A078MV28_9MICC</name>
<dbReference type="PANTHER" id="PTHR43861:SF1">
    <property type="entry name" value="TRANS-ACONITATE 2-METHYLTRANSFERASE"/>
    <property type="match status" value="1"/>
</dbReference>
<dbReference type="InterPro" id="IPR041698">
    <property type="entry name" value="Methyltransf_25"/>
</dbReference>